<feature type="region of interest" description="Disordered" evidence="1">
    <location>
        <begin position="53"/>
        <end position="112"/>
    </location>
</feature>
<feature type="region of interest" description="Disordered" evidence="1">
    <location>
        <begin position="379"/>
        <end position="399"/>
    </location>
</feature>
<evidence type="ECO:0000256" key="1">
    <source>
        <dbReference type="SAM" id="MobiDB-lite"/>
    </source>
</evidence>
<evidence type="ECO:0000313" key="2">
    <source>
        <dbReference type="EMBL" id="RTG82379.1"/>
    </source>
</evidence>
<feature type="compositionally biased region" description="Low complexity" evidence="1">
    <location>
        <begin position="84"/>
        <end position="112"/>
    </location>
</feature>
<gene>
    <name evidence="2" type="ORF">DC041_0010864</name>
</gene>
<comment type="caution">
    <text evidence="2">The sequence shown here is derived from an EMBL/GenBank/DDBJ whole genome shotgun (WGS) entry which is preliminary data.</text>
</comment>
<dbReference type="AlphaFoldDB" id="A0A430Q3W0"/>
<organism evidence="2 3">
    <name type="scientific">Schistosoma bovis</name>
    <name type="common">Blood fluke</name>
    <dbReference type="NCBI Taxonomy" id="6184"/>
    <lineage>
        <taxon>Eukaryota</taxon>
        <taxon>Metazoa</taxon>
        <taxon>Spiralia</taxon>
        <taxon>Lophotrochozoa</taxon>
        <taxon>Platyhelminthes</taxon>
        <taxon>Trematoda</taxon>
        <taxon>Digenea</taxon>
        <taxon>Strigeidida</taxon>
        <taxon>Schistosomatoidea</taxon>
        <taxon>Schistosomatidae</taxon>
        <taxon>Schistosoma</taxon>
    </lineage>
</organism>
<feature type="compositionally biased region" description="Polar residues" evidence="1">
    <location>
        <begin position="384"/>
        <end position="399"/>
    </location>
</feature>
<evidence type="ECO:0000313" key="3">
    <source>
        <dbReference type="Proteomes" id="UP000290809"/>
    </source>
</evidence>
<proteinExistence type="predicted"/>
<keyword evidence="3" id="KW-1185">Reference proteome</keyword>
<reference evidence="2 3" key="1">
    <citation type="journal article" date="2019" name="PLoS Pathog.">
        <title>Genome sequence of the bovine parasite Schistosoma bovis Tanzania.</title>
        <authorList>
            <person name="Oey H."/>
            <person name="Zakrzewski M."/>
            <person name="Gobert G."/>
            <person name="Gravermann K."/>
            <person name="Stoye J."/>
            <person name="Jones M."/>
            <person name="Mcmanus D."/>
            <person name="Krause L."/>
        </authorList>
    </citation>
    <scope>NUCLEOTIDE SEQUENCE [LARGE SCALE GENOMIC DNA]</scope>
    <source>
        <strain evidence="2 3">TAN1997</strain>
    </source>
</reference>
<dbReference type="EMBL" id="QMKO01002858">
    <property type="protein sequence ID" value="RTG82379.1"/>
    <property type="molecule type" value="Genomic_DNA"/>
</dbReference>
<name>A0A430Q3W0_SCHBO</name>
<dbReference type="Proteomes" id="UP000290809">
    <property type="component" value="Unassembled WGS sequence"/>
</dbReference>
<sequence>MNNYALNKKEDNFTSITLADYFDALTKQPKSFRGTSYSLLPREIISHYQMPRNQSHLSTSSISTSSKQQFDADHNNKSANEQINNNSDNNNNNNNNSRISNYSSSTSNNDSNEPSFPVDYFNYLKKRREFLTDRLLSRYTELINLLNEELFLFLISLFMHMKELTGYPPANYLQHTHAYYEALEAFKKIHGDDLSDQIYDMITNNDSGLRLKNKGRHAKSTNFIPVRGSRLQETSFMLSPRIMRRASIKLSSSVNCLLKTSHSSLFIEDLCNQHHGQSMPCDEDNSSQILEDQNNSIHFIKDNHNDTTNSIAPTKKLIKEGTIMQKLNKSIPLSLKSRFTTNLVKSNYDMHTSASSPSLCDSGIFLRQTIETTTTKTTVETTTDAQFSPSPPSSVSTILTNTTQPLSSQSNKIIAVINPKEEICNPYNFKDIQQAISWLEVELNAVKNIMLANMKCADENKKNKASRKAYKLAAKRNQETIIAVINPKEEICNPYNFKDIQQAISWLEVELNAVKNIMLANMKCADENKKNKASRKAYKLAAKRNQETITNLENQIHGLQMYTQKRELFKCSKYENTSICNSDHYSTGQSLLKVSSSSLSSQLCSCSPSSSLLPSERRSIDQSTNEIPSKINILKKYSEKFNHSSITHSSVKDLLFTQRDVDDGKISRPVISYHSNQRNLPQNSLQHTQLNNTKTVNANVEALKLLSPSVSLKFLQNN</sequence>
<accession>A0A430Q3W0</accession>
<protein>
    <submittedName>
        <fullName evidence="2">Uncharacterized protein</fullName>
    </submittedName>
</protein>